<proteinExistence type="predicted"/>
<reference evidence="2" key="1">
    <citation type="submission" date="2020-05" db="EMBL/GenBank/DDBJ databases">
        <authorList>
            <person name="Chiriac C."/>
            <person name="Salcher M."/>
            <person name="Ghai R."/>
            <person name="Kavagutti S V."/>
        </authorList>
    </citation>
    <scope>NUCLEOTIDE SEQUENCE</scope>
</reference>
<evidence type="ECO:0000259" key="1">
    <source>
        <dbReference type="Pfam" id="PF12697"/>
    </source>
</evidence>
<dbReference type="InterPro" id="IPR000073">
    <property type="entry name" value="AB_hydrolase_1"/>
</dbReference>
<dbReference type="PANTHER" id="PTHR43194:SF2">
    <property type="entry name" value="PEROXISOMAL MEMBRANE PROTEIN LPX1"/>
    <property type="match status" value="1"/>
</dbReference>
<name>A0A6J6KWG6_9ZZZZ</name>
<dbReference type="AlphaFoldDB" id="A0A6J6KWG6"/>
<dbReference type="PANTHER" id="PTHR43194">
    <property type="entry name" value="HYDROLASE ALPHA/BETA FOLD FAMILY"/>
    <property type="match status" value="1"/>
</dbReference>
<dbReference type="Gene3D" id="3.40.50.1820">
    <property type="entry name" value="alpha/beta hydrolase"/>
    <property type="match status" value="1"/>
</dbReference>
<feature type="domain" description="AB hydrolase-1" evidence="1">
    <location>
        <begin position="78"/>
        <end position="323"/>
    </location>
</feature>
<organism evidence="2">
    <name type="scientific">freshwater metagenome</name>
    <dbReference type="NCBI Taxonomy" id="449393"/>
    <lineage>
        <taxon>unclassified sequences</taxon>
        <taxon>metagenomes</taxon>
        <taxon>ecological metagenomes</taxon>
    </lineage>
</organism>
<dbReference type="EMBL" id="CAEZWE010000035">
    <property type="protein sequence ID" value="CAB4654150.1"/>
    <property type="molecule type" value="Genomic_DNA"/>
</dbReference>
<dbReference type="InterPro" id="IPR050228">
    <property type="entry name" value="Carboxylesterase_BioH"/>
</dbReference>
<accession>A0A6J6KWG6</accession>
<dbReference type="Pfam" id="PF12697">
    <property type="entry name" value="Abhydrolase_6"/>
    <property type="match status" value="1"/>
</dbReference>
<dbReference type="PRINTS" id="PR00111">
    <property type="entry name" value="ABHYDROLASE"/>
</dbReference>
<evidence type="ECO:0000313" key="2">
    <source>
        <dbReference type="EMBL" id="CAB4654150.1"/>
    </source>
</evidence>
<gene>
    <name evidence="2" type="ORF">UFOPK2169_00967</name>
</gene>
<dbReference type="SUPFAM" id="SSF53474">
    <property type="entry name" value="alpha/beta-Hydrolases"/>
    <property type="match status" value="1"/>
</dbReference>
<sequence length="331" mass="36883">MYMWSRAIPSVYLRITPIGYGDYMNNRVPYDEFSMFHENAAEYGIAYTSPLVVSRVFVTMPDGRKMSALKWGNDTPRVVFLHGGAQNAHTWDTVALALNVPLLCIDLPGHGHSDSAAPFDATALPLQQNAADIAHVIRELAPEALGVVGMSLGGLTTLALSRDWPALVRKMVLVDITPGVNQEKTKQITDFVNGPATFPSFEDLLERTIQFNPTRTVESLRRGILHNALQTEDGSWVWRYRRDDAPALPEVDGKVERPSTASLWEAIQHFGKPLMFVRGMRPQSVVTDEDEEELRRRASSVRVEHIAEAGHSVQGDTPLELAALIRDFLRL</sequence>
<dbReference type="InterPro" id="IPR029058">
    <property type="entry name" value="AB_hydrolase_fold"/>
</dbReference>
<protein>
    <submittedName>
        <fullName evidence="2">Unannotated protein</fullName>
    </submittedName>
</protein>